<evidence type="ECO:0000256" key="1">
    <source>
        <dbReference type="ARBA" id="ARBA00001938"/>
    </source>
</evidence>
<evidence type="ECO:0000256" key="2">
    <source>
        <dbReference type="ARBA" id="ARBA00007317"/>
    </source>
</evidence>
<keyword evidence="4 8" id="KW-0808">Transferase</keyword>
<dbReference type="Gene3D" id="4.10.320.10">
    <property type="entry name" value="E3-binding domain"/>
    <property type="match status" value="1"/>
</dbReference>
<keyword evidence="3 4" id="KW-0450">Lipoyl</keyword>
<proteinExistence type="inferred from homology"/>
<dbReference type="Pfam" id="PF02817">
    <property type="entry name" value="E3_binding"/>
    <property type="match status" value="1"/>
</dbReference>
<dbReference type="Gene3D" id="2.40.50.100">
    <property type="match status" value="1"/>
</dbReference>
<evidence type="ECO:0000259" key="6">
    <source>
        <dbReference type="PROSITE" id="PS50968"/>
    </source>
</evidence>
<dbReference type="CDD" id="cd06849">
    <property type="entry name" value="lipoyl_domain"/>
    <property type="match status" value="1"/>
</dbReference>
<accession>A0A1G8BAD2</accession>
<evidence type="ECO:0000313" key="8">
    <source>
        <dbReference type="EMBL" id="SDH30199.1"/>
    </source>
</evidence>
<keyword evidence="8" id="KW-0670">Pyruvate</keyword>
<evidence type="ECO:0000259" key="7">
    <source>
        <dbReference type="PROSITE" id="PS51826"/>
    </source>
</evidence>
<dbReference type="STRING" id="399736.SAMN04489720_0809"/>
<dbReference type="InterPro" id="IPR036625">
    <property type="entry name" value="E3-bd_dom_sf"/>
</dbReference>
<feature type="domain" description="Peripheral subunit-binding (PSBD)" evidence="7">
    <location>
        <begin position="129"/>
        <end position="166"/>
    </location>
</feature>
<evidence type="ECO:0000313" key="9">
    <source>
        <dbReference type="Proteomes" id="UP000198822"/>
    </source>
</evidence>
<protein>
    <recommendedName>
        <fullName evidence="4">Dihydrolipoamide acetyltransferase component of pyruvate dehydrogenase complex</fullName>
        <ecNumber evidence="4">2.3.1.-</ecNumber>
    </recommendedName>
</protein>
<feature type="domain" description="Lipoyl-binding" evidence="6">
    <location>
        <begin position="3"/>
        <end position="78"/>
    </location>
</feature>
<dbReference type="Gene3D" id="3.30.559.10">
    <property type="entry name" value="Chloramphenicol acetyltransferase-like domain"/>
    <property type="match status" value="1"/>
</dbReference>
<sequence length="435" mass="44296">MPELALTMPKMSMTMEEGVMVAWLKQPGDPVKNGEPIAEVTTDKVDMEVESPYDGVLARIVAEPDDVIPVGEPIAYITSDSDDLLGGLFDAPAAPGAGEPVADAVPEEAAPGATATSAAPSTGASDWPAAVPAARTLAGERGVDLAAVQGTGPWGAITVGDVEASSSQPAAAFATASPQPIVAPAPAAPPAGGSAPVPAATPAPAPSTSRPKAPSDPAATRRRRTRMAVAKVMDQSALVPQFTAYVDLDLTRLDAVRRTDLGGASWTAILMRMQAQALAESAPVNQTWTDDGPVANPHVGIALAVDGPSGLIAPVFVDAHRTPLAELKASIAETVEQTRAGTLSADRLQGGTTVLSNLGGFGIERFNALITPPHSSALSTGSIAQRLLVAADGSFGPRLQCTVGLTLDHRVADGADAARVLQRMRELAANPALLA</sequence>
<organism evidence="8 9">
    <name type="scientific">Agrococcus jejuensis</name>
    <dbReference type="NCBI Taxonomy" id="399736"/>
    <lineage>
        <taxon>Bacteria</taxon>
        <taxon>Bacillati</taxon>
        <taxon>Actinomycetota</taxon>
        <taxon>Actinomycetes</taxon>
        <taxon>Micrococcales</taxon>
        <taxon>Microbacteriaceae</taxon>
        <taxon>Agrococcus</taxon>
    </lineage>
</organism>
<evidence type="ECO:0000256" key="3">
    <source>
        <dbReference type="ARBA" id="ARBA00022823"/>
    </source>
</evidence>
<dbReference type="GO" id="GO:0006086">
    <property type="term" value="P:pyruvate decarboxylation to acetyl-CoA"/>
    <property type="evidence" value="ECO:0007669"/>
    <property type="project" value="InterPro"/>
</dbReference>
<keyword evidence="4" id="KW-0012">Acyltransferase</keyword>
<dbReference type="InterPro" id="IPR001078">
    <property type="entry name" value="2-oxoacid_DH_actylTfrase"/>
</dbReference>
<dbReference type="OrthoDB" id="9805770at2"/>
<dbReference type="PROSITE" id="PS00189">
    <property type="entry name" value="LIPOYL"/>
    <property type="match status" value="1"/>
</dbReference>
<dbReference type="SUPFAM" id="SSF52777">
    <property type="entry name" value="CoA-dependent acyltransferases"/>
    <property type="match status" value="1"/>
</dbReference>
<comment type="cofactor">
    <cofactor evidence="1 4">
        <name>(R)-lipoate</name>
        <dbReference type="ChEBI" id="CHEBI:83088"/>
    </cofactor>
</comment>
<evidence type="ECO:0000256" key="4">
    <source>
        <dbReference type="RuleBase" id="RU003423"/>
    </source>
</evidence>
<dbReference type="PANTHER" id="PTHR23151">
    <property type="entry name" value="DIHYDROLIPOAMIDE ACETYL/SUCCINYL-TRANSFERASE-RELATED"/>
    <property type="match status" value="1"/>
</dbReference>
<dbReference type="PROSITE" id="PS50968">
    <property type="entry name" value="BIOTINYL_LIPOYL"/>
    <property type="match status" value="1"/>
</dbReference>
<dbReference type="Pfam" id="PF00198">
    <property type="entry name" value="2-oxoacid_dh"/>
    <property type="match status" value="1"/>
</dbReference>
<dbReference type="SUPFAM" id="SSF47005">
    <property type="entry name" value="Peripheral subunit-binding domain of 2-oxo acid dehydrogenase complex"/>
    <property type="match status" value="1"/>
</dbReference>
<dbReference type="PROSITE" id="PS51826">
    <property type="entry name" value="PSBD"/>
    <property type="match status" value="1"/>
</dbReference>
<dbReference type="InterPro" id="IPR045257">
    <property type="entry name" value="E2/Pdx1"/>
</dbReference>
<dbReference type="Pfam" id="PF00364">
    <property type="entry name" value="Biotin_lipoyl"/>
    <property type="match status" value="1"/>
</dbReference>
<feature type="compositionally biased region" description="Low complexity" evidence="5">
    <location>
        <begin position="108"/>
        <end position="125"/>
    </location>
</feature>
<dbReference type="SUPFAM" id="SSF51230">
    <property type="entry name" value="Single hybrid motif"/>
    <property type="match status" value="1"/>
</dbReference>
<dbReference type="PANTHER" id="PTHR23151:SF90">
    <property type="entry name" value="DIHYDROLIPOYLLYSINE-RESIDUE ACETYLTRANSFERASE COMPONENT OF PYRUVATE DEHYDROGENASE COMPLEX, MITOCHONDRIAL-RELATED"/>
    <property type="match status" value="1"/>
</dbReference>
<dbReference type="InterPro" id="IPR000089">
    <property type="entry name" value="Biotin_lipoyl"/>
</dbReference>
<dbReference type="InterPro" id="IPR011053">
    <property type="entry name" value="Single_hybrid_motif"/>
</dbReference>
<gene>
    <name evidence="8" type="ORF">SAMN04489720_0809</name>
</gene>
<reference evidence="9" key="1">
    <citation type="submission" date="2016-10" db="EMBL/GenBank/DDBJ databases">
        <authorList>
            <person name="Varghese N."/>
            <person name="Submissions S."/>
        </authorList>
    </citation>
    <scope>NUCLEOTIDE SEQUENCE [LARGE SCALE GENOMIC DNA]</scope>
    <source>
        <strain evidence="9">DSM 22002</strain>
    </source>
</reference>
<comment type="similarity">
    <text evidence="2 4">Belongs to the 2-oxoacid dehydrogenase family.</text>
</comment>
<dbReference type="EMBL" id="LT629695">
    <property type="protein sequence ID" value="SDH30199.1"/>
    <property type="molecule type" value="Genomic_DNA"/>
</dbReference>
<evidence type="ECO:0000256" key="5">
    <source>
        <dbReference type="SAM" id="MobiDB-lite"/>
    </source>
</evidence>
<feature type="region of interest" description="Disordered" evidence="5">
    <location>
        <begin position="183"/>
        <end position="223"/>
    </location>
</feature>
<feature type="region of interest" description="Disordered" evidence="5">
    <location>
        <begin position="108"/>
        <end position="127"/>
    </location>
</feature>
<dbReference type="Proteomes" id="UP000198822">
    <property type="component" value="Chromosome I"/>
</dbReference>
<keyword evidence="9" id="KW-1185">Reference proteome</keyword>
<dbReference type="GO" id="GO:0045254">
    <property type="term" value="C:pyruvate dehydrogenase complex"/>
    <property type="evidence" value="ECO:0007669"/>
    <property type="project" value="InterPro"/>
</dbReference>
<dbReference type="InterPro" id="IPR023213">
    <property type="entry name" value="CAT-like_dom_sf"/>
</dbReference>
<dbReference type="InterPro" id="IPR003016">
    <property type="entry name" value="2-oxoA_DH_lipoyl-BS"/>
</dbReference>
<dbReference type="EC" id="2.3.1.-" evidence="4"/>
<dbReference type="InterPro" id="IPR004167">
    <property type="entry name" value="PSBD"/>
</dbReference>
<dbReference type="GO" id="GO:0016746">
    <property type="term" value="F:acyltransferase activity"/>
    <property type="evidence" value="ECO:0007669"/>
    <property type="project" value="UniProtKB-KW"/>
</dbReference>
<name>A0A1G8BAD2_9MICO</name>
<dbReference type="AlphaFoldDB" id="A0A1G8BAD2"/>